<sequence>MTSTSCGGTGQETKVWQASVRSDDPVATVAPTWINGLRVVRDSGKEQSCVWSTTYPQVPGAQPLTDELRRLVEERRAGFLEWARESGCGESEVKAPELNIGFGFLAASGDVIGVRFTVYQLGGAGDGKSTTSRWYDGAKGQVVPALSLINPPSMSRFEALTQKALADIDGQARLTDPRTLDDLAFTRSGDLVVTFDEGEVAAGAVGQAHAVLPRAEVEPLLSDFGRRAQAQVMRPDERLALPGYTADGSVDCRRVKCVALTFDDGPSPYTDRLLKYLAAYRAHATFFVVGQNVVMHPGVVRRAMRAGHEIGNHSWSHRDLTRLSPAGVRADLLRTDRAILKATGVTPTLVRPPYGSFNRIVRRQSPHPLVLWDVDTLDWLYRNSTHVTRAAVRPARPGSIILFHDIQPTTVQAIPQVLKRLSKRGFHFVTVSQLYDGKVPPRAFRGPHP</sequence>
<dbReference type="Pfam" id="PF01522">
    <property type="entry name" value="Polysacc_deac_1"/>
    <property type="match status" value="1"/>
</dbReference>
<reference evidence="5" key="1">
    <citation type="journal article" date="2019" name="Int. J. Syst. Evol. Microbiol.">
        <title>The Global Catalogue of Microorganisms (GCM) 10K type strain sequencing project: providing services to taxonomists for standard genome sequencing and annotation.</title>
        <authorList>
            <consortium name="The Broad Institute Genomics Platform"/>
            <consortium name="The Broad Institute Genome Sequencing Center for Infectious Disease"/>
            <person name="Wu L."/>
            <person name="Ma J."/>
        </authorList>
    </citation>
    <scope>NUCLEOTIDE SEQUENCE [LARGE SCALE GENOMIC DNA]</scope>
    <source>
        <strain evidence="5">CGMCC 1.15399</strain>
    </source>
</reference>
<name>A0ABW4GGP8_9ACTN</name>
<evidence type="ECO:0000256" key="1">
    <source>
        <dbReference type="ARBA" id="ARBA00022723"/>
    </source>
</evidence>
<keyword evidence="5" id="KW-1185">Reference proteome</keyword>
<accession>A0ABW4GGP8</accession>
<dbReference type="SUPFAM" id="SSF88713">
    <property type="entry name" value="Glycoside hydrolase/deacetylase"/>
    <property type="match status" value="1"/>
</dbReference>
<evidence type="ECO:0000256" key="2">
    <source>
        <dbReference type="ARBA" id="ARBA00022801"/>
    </source>
</evidence>
<dbReference type="EC" id="3.-.-.-" evidence="4"/>
<feature type="domain" description="NodB homology" evidence="3">
    <location>
        <begin position="256"/>
        <end position="429"/>
    </location>
</feature>
<dbReference type="GO" id="GO:0016787">
    <property type="term" value="F:hydrolase activity"/>
    <property type="evidence" value="ECO:0007669"/>
    <property type="project" value="UniProtKB-KW"/>
</dbReference>
<evidence type="ECO:0000259" key="3">
    <source>
        <dbReference type="PROSITE" id="PS51677"/>
    </source>
</evidence>
<dbReference type="EMBL" id="JBHUCM010000029">
    <property type="protein sequence ID" value="MFD1541705.1"/>
    <property type="molecule type" value="Genomic_DNA"/>
</dbReference>
<protein>
    <submittedName>
        <fullName evidence="4">Polysaccharide deacetylase family protein</fullName>
        <ecNumber evidence="4">3.-.-.-</ecNumber>
    </submittedName>
</protein>
<dbReference type="Gene3D" id="3.20.20.370">
    <property type="entry name" value="Glycoside hydrolase/deacetylase"/>
    <property type="match status" value="1"/>
</dbReference>
<dbReference type="InterPro" id="IPR002509">
    <property type="entry name" value="NODB_dom"/>
</dbReference>
<keyword evidence="2 4" id="KW-0378">Hydrolase</keyword>
<dbReference type="InterPro" id="IPR011330">
    <property type="entry name" value="Glyco_hydro/deAcase_b/a-brl"/>
</dbReference>
<proteinExistence type="predicted"/>
<dbReference type="Proteomes" id="UP001597097">
    <property type="component" value="Unassembled WGS sequence"/>
</dbReference>
<evidence type="ECO:0000313" key="4">
    <source>
        <dbReference type="EMBL" id="MFD1541705.1"/>
    </source>
</evidence>
<organism evidence="4 5">
    <name type="scientific">Nonomuraea guangzhouensis</name>
    <dbReference type="NCBI Taxonomy" id="1291555"/>
    <lineage>
        <taxon>Bacteria</taxon>
        <taxon>Bacillati</taxon>
        <taxon>Actinomycetota</taxon>
        <taxon>Actinomycetes</taxon>
        <taxon>Streptosporangiales</taxon>
        <taxon>Streptosporangiaceae</taxon>
        <taxon>Nonomuraea</taxon>
    </lineage>
</organism>
<dbReference type="PANTHER" id="PTHR10587:SF133">
    <property type="entry name" value="CHITIN DEACETYLASE 1-RELATED"/>
    <property type="match status" value="1"/>
</dbReference>
<dbReference type="RefSeq" id="WP_246652828.1">
    <property type="nucleotide sequence ID" value="NZ_JAHKRM010000022.1"/>
</dbReference>
<gene>
    <name evidence="4" type="ORF">ACFSJ0_31960</name>
</gene>
<comment type="caution">
    <text evidence="4">The sequence shown here is derived from an EMBL/GenBank/DDBJ whole genome shotgun (WGS) entry which is preliminary data.</text>
</comment>
<evidence type="ECO:0000313" key="5">
    <source>
        <dbReference type="Proteomes" id="UP001597097"/>
    </source>
</evidence>
<keyword evidence="1" id="KW-0479">Metal-binding</keyword>
<dbReference type="InterPro" id="IPR050248">
    <property type="entry name" value="Polysacc_deacetylase_ArnD"/>
</dbReference>
<dbReference type="PANTHER" id="PTHR10587">
    <property type="entry name" value="GLYCOSYL TRANSFERASE-RELATED"/>
    <property type="match status" value="1"/>
</dbReference>
<dbReference type="PROSITE" id="PS51677">
    <property type="entry name" value="NODB"/>
    <property type="match status" value="1"/>
</dbReference>
<dbReference type="CDD" id="cd10954">
    <property type="entry name" value="CE4_CtAXE_like"/>
    <property type="match status" value="1"/>
</dbReference>